<proteinExistence type="predicted"/>
<sequence length="63" mass="6687">MGEGRQGHVIYVGATRVVREAKQAPETRQARRADTKGFYAAHRQNCAGPPGLAGCRFNGCVGG</sequence>
<dbReference type="AlphaFoldDB" id="A0A5B9QJ97"/>
<organism evidence="1 2">
    <name type="scientific">Roseimaritima ulvae</name>
    <dbReference type="NCBI Taxonomy" id="980254"/>
    <lineage>
        <taxon>Bacteria</taxon>
        <taxon>Pseudomonadati</taxon>
        <taxon>Planctomycetota</taxon>
        <taxon>Planctomycetia</taxon>
        <taxon>Pirellulales</taxon>
        <taxon>Pirellulaceae</taxon>
        <taxon>Roseimaritima</taxon>
    </lineage>
</organism>
<accession>A0A5B9QJ97</accession>
<reference evidence="1 2" key="1">
    <citation type="submission" date="2019-08" db="EMBL/GenBank/DDBJ databases">
        <title>Deep-cultivation of Planctomycetes and their phenomic and genomic characterization uncovers novel biology.</title>
        <authorList>
            <person name="Wiegand S."/>
            <person name="Jogler M."/>
            <person name="Boedeker C."/>
            <person name="Pinto D."/>
            <person name="Vollmers J."/>
            <person name="Rivas-Marin E."/>
            <person name="Kohn T."/>
            <person name="Peeters S.H."/>
            <person name="Heuer A."/>
            <person name="Rast P."/>
            <person name="Oberbeckmann S."/>
            <person name="Bunk B."/>
            <person name="Jeske O."/>
            <person name="Meyerdierks A."/>
            <person name="Storesund J.E."/>
            <person name="Kallscheuer N."/>
            <person name="Luecker S."/>
            <person name="Lage O.M."/>
            <person name="Pohl T."/>
            <person name="Merkel B.J."/>
            <person name="Hornburger P."/>
            <person name="Mueller R.-W."/>
            <person name="Bruemmer F."/>
            <person name="Labrenz M."/>
            <person name="Spormann A.M."/>
            <person name="Op den Camp H."/>
            <person name="Overmann J."/>
            <person name="Amann R."/>
            <person name="Jetten M.S.M."/>
            <person name="Mascher T."/>
            <person name="Medema M.H."/>
            <person name="Devos D.P."/>
            <person name="Kaster A.-K."/>
            <person name="Ovreas L."/>
            <person name="Rohde M."/>
            <person name="Galperin M.Y."/>
            <person name="Jogler C."/>
        </authorList>
    </citation>
    <scope>NUCLEOTIDE SEQUENCE [LARGE SCALE GENOMIC DNA]</scope>
    <source>
        <strain evidence="1 2">UC8</strain>
    </source>
</reference>
<gene>
    <name evidence="1" type="ORF">UC8_00420</name>
</gene>
<dbReference type="KEGG" id="rul:UC8_00420"/>
<keyword evidence="2" id="KW-1185">Reference proteome</keyword>
<evidence type="ECO:0000313" key="1">
    <source>
        <dbReference type="EMBL" id="QEG38089.1"/>
    </source>
</evidence>
<name>A0A5B9QJ97_9BACT</name>
<dbReference type="Proteomes" id="UP000325286">
    <property type="component" value="Chromosome"/>
</dbReference>
<evidence type="ECO:0000313" key="2">
    <source>
        <dbReference type="Proteomes" id="UP000325286"/>
    </source>
</evidence>
<protein>
    <submittedName>
        <fullName evidence="1">Uncharacterized protein</fullName>
    </submittedName>
</protein>
<dbReference type="EMBL" id="CP042914">
    <property type="protein sequence ID" value="QEG38089.1"/>
    <property type="molecule type" value="Genomic_DNA"/>
</dbReference>